<evidence type="ECO:0000313" key="2">
    <source>
        <dbReference type="Proteomes" id="UP000075243"/>
    </source>
</evidence>
<reference evidence="1" key="1">
    <citation type="journal article" date="2012" name="Nat. Biotechnol.">
        <title>Draft genome sequence of pigeonpea (Cajanus cajan), an orphan legume crop of resource-poor farmers.</title>
        <authorList>
            <person name="Varshney R.K."/>
            <person name="Chen W."/>
            <person name="Li Y."/>
            <person name="Bharti A.K."/>
            <person name="Saxena R.K."/>
            <person name="Schlueter J.A."/>
            <person name="Donoghue M.T."/>
            <person name="Azam S."/>
            <person name="Fan G."/>
            <person name="Whaley A.M."/>
            <person name="Farmer A.D."/>
            <person name="Sheridan J."/>
            <person name="Iwata A."/>
            <person name="Tuteja R."/>
            <person name="Penmetsa R.V."/>
            <person name="Wu W."/>
            <person name="Upadhyaya H.D."/>
            <person name="Yang S.P."/>
            <person name="Shah T."/>
            <person name="Saxena K.B."/>
            <person name="Michael T."/>
            <person name="McCombie W.R."/>
            <person name="Yang B."/>
            <person name="Zhang G."/>
            <person name="Yang H."/>
            <person name="Wang J."/>
            <person name="Spillane C."/>
            <person name="Cook D.R."/>
            <person name="May G.D."/>
            <person name="Xu X."/>
            <person name="Jackson S.A."/>
        </authorList>
    </citation>
    <scope>NUCLEOTIDE SEQUENCE [LARGE SCALE GENOMIC DNA]</scope>
</reference>
<dbReference type="OMA" id="ANDYPSM"/>
<organism evidence="1 2">
    <name type="scientific">Cajanus cajan</name>
    <name type="common">Pigeon pea</name>
    <name type="synonym">Cajanus indicus</name>
    <dbReference type="NCBI Taxonomy" id="3821"/>
    <lineage>
        <taxon>Eukaryota</taxon>
        <taxon>Viridiplantae</taxon>
        <taxon>Streptophyta</taxon>
        <taxon>Embryophyta</taxon>
        <taxon>Tracheophyta</taxon>
        <taxon>Spermatophyta</taxon>
        <taxon>Magnoliopsida</taxon>
        <taxon>eudicotyledons</taxon>
        <taxon>Gunneridae</taxon>
        <taxon>Pentapetalae</taxon>
        <taxon>rosids</taxon>
        <taxon>fabids</taxon>
        <taxon>Fabales</taxon>
        <taxon>Fabaceae</taxon>
        <taxon>Papilionoideae</taxon>
        <taxon>50 kb inversion clade</taxon>
        <taxon>NPAAA clade</taxon>
        <taxon>indigoferoid/millettioid clade</taxon>
        <taxon>Phaseoleae</taxon>
        <taxon>Cajanus</taxon>
    </lineage>
</organism>
<keyword evidence="2" id="KW-1185">Reference proteome</keyword>
<name>A0A151RNY2_CAJCA</name>
<proteinExistence type="predicted"/>
<accession>A0A151RNY2</accession>
<dbReference type="STRING" id="3821.A0A151RNY2"/>
<feature type="non-terminal residue" evidence="1">
    <location>
        <position position="1"/>
    </location>
</feature>
<dbReference type="Gramene" id="C.cajan_34785.t">
    <property type="protein sequence ID" value="C.cajan_34785.t.cds1"/>
    <property type="gene ID" value="C.cajan_34785"/>
</dbReference>
<dbReference type="AlphaFoldDB" id="A0A151RNY2"/>
<dbReference type="Proteomes" id="UP000075243">
    <property type="component" value="Unassembled WGS sequence"/>
</dbReference>
<evidence type="ECO:0000313" key="1">
    <source>
        <dbReference type="EMBL" id="KYP44246.1"/>
    </source>
</evidence>
<dbReference type="EMBL" id="KQ483634">
    <property type="protein sequence ID" value="KYP44246.1"/>
    <property type="molecule type" value="Genomic_DNA"/>
</dbReference>
<sequence length="154" mass="17994">GIARELLKGPNHYLERLQAELWTSLDRILVREEIFWLQKSRCKWLMFGDRNTHFFHGTTIISRRRNRIEKLMDENDNWVLRHEDLEVMVTNFYKALFSTTVSPPFCLSHAFPLLEQEELQEIGKPISDTEILLAVKHMGGLKAPGPDGLPAIFY</sequence>
<protein>
    <submittedName>
        <fullName evidence="1">Retrovirus-related Pol polyprotein LINE-1</fullName>
    </submittedName>
</protein>
<gene>
    <name evidence="1" type="ORF">KK1_034259</name>
</gene>